<reference evidence="1" key="2">
    <citation type="submission" date="2014-07" db="EMBL/GenBank/DDBJ databases">
        <authorList>
            <person name="Hull J."/>
        </authorList>
    </citation>
    <scope>NUCLEOTIDE SEQUENCE</scope>
</reference>
<feature type="non-terminal residue" evidence="1">
    <location>
        <position position="1"/>
    </location>
</feature>
<sequence>LPRDQATSLVVDAVVVPSITPFLPQRSLVSSMWDDYLSYDLSDPDFTTSGPIHFLIGADIYPDIVTGTPVTIHEDGPRLIRTVFGYTVMGKYNWEEQSSDRPSLSLFTHEEIT</sequence>
<organism evidence="1">
    <name type="scientific">Lygus hesperus</name>
    <name type="common">Western plant bug</name>
    <dbReference type="NCBI Taxonomy" id="30085"/>
    <lineage>
        <taxon>Eukaryota</taxon>
        <taxon>Metazoa</taxon>
        <taxon>Ecdysozoa</taxon>
        <taxon>Arthropoda</taxon>
        <taxon>Hexapoda</taxon>
        <taxon>Insecta</taxon>
        <taxon>Pterygota</taxon>
        <taxon>Neoptera</taxon>
        <taxon>Paraneoptera</taxon>
        <taxon>Hemiptera</taxon>
        <taxon>Heteroptera</taxon>
        <taxon>Panheteroptera</taxon>
        <taxon>Cimicomorpha</taxon>
        <taxon>Miridae</taxon>
        <taxon>Mirini</taxon>
        <taxon>Lygus</taxon>
    </lineage>
</organism>
<dbReference type="AlphaFoldDB" id="A0A0A9XS86"/>
<name>A0A0A9XS86_LYGHE</name>
<evidence type="ECO:0000313" key="1">
    <source>
        <dbReference type="EMBL" id="JAG19965.1"/>
    </source>
</evidence>
<feature type="non-terminal residue" evidence="1">
    <location>
        <position position="113"/>
    </location>
</feature>
<gene>
    <name evidence="1" type="primary">PCDHB12</name>
    <name evidence="1" type="ORF">CM83_104710</name>
</gene>
<proteinExistence type="predicted"/>
<accession>A0A0A9XS86</accession>
<dbReference type="EMBL" id="GBHO01023639">
    <property type="protein sequence ID" value="JAG19965.1"/>
    <property type="molecule type" value="Transcribed_RNA"/>
</dbReference>
<protein>
    <submittedName>
        <fullName evidence="1">Protocadherin beta-12</fullName>
    </submittedName>
</protein>
<reference evidence="1" key="1">
    <citation type="journal article" date="2014" name="PLoS ONE">
        <title>Transcriptome-Based Identification of ABC Transporters in the Western Tarnished Plant Bug Lygus hesperus.</title>
        <authorList>
            <person name="Hull J.J."/>
            <person name="Chaney K."/>
            <person name="Geib S.M."/>
            <person name="Fabrick J.A."/>
            <person name="Brent C.S."/>
            <person name="Walsh D."/>
            <person name="Lavine L.C."/>
        </authorList>
    </citation>
    <scope>NUCLEOTIDE SEQUENCE</scope>
</reference>